<evidence type="ECO:0000313" key="3">
    <source>
        <dbReference type="Proteomes" id="UP001178277"/>
    </source>
</evidence>
<dbReference type="CDD" id="cd00085">
    <property type="entry name" value="HNHc"/>
    <property type="match status" value="1"/>
</dbReference>
<organism evidence="2 3">
    <name type="scientific">Peribacillus simplex</name>
    <dbReference type="NCBI Taxonomy" id="1478"/>
    <lineage>
        <taxon>Bacteria</taxon>
        <taxon>Bacillati</taxon>
        <taxon>Bacillota</taxon>
        <taxon>Bacilli</taxon>
        <taxon>Bacillales</taxon>
        <taxon>Bacillaceae</taxon>
        <taxon>Peribacillus</taxon>
    </lineage>
</organism>
<feature type="domain" description="HNH nuclease" evidence="1">
    <location>
        <begin position="201"/>
        <end position="259"/>
    </location>
</feature>
<dbReference type="GO" id="GO:0008270">
    <property type="term" value="F:zinc ion binding"/>
    <property type="evidence" value="ECO:0007669"/>
    <property type="project" value="InterPro"/>
</dbReference>
<gene>
    <name evidence="2" type="ORF">Q8G35_25820</name>
</gene>
<protein>
    <submittedName>
        <fullName evidence="2">HNH endonuclease</fullName>
    </submittedName>
</protein>
<keyword evidence="2" id="KW-0378">Hydrolase</keyword>
<proteinExistence type="predicted"/>
<dbReference type="Gene3D" id="1.10.30.50">
    <property type="match status" value="1"/>
</dbReference>
<sequence length="278" mass="32721">MAKAKHENLSYNQGLYTANILMQRFYFPEEYYDLKYFWDECKDEIISSLVKPQKWTLVHMWLEFYSDISEELYTTKKNLDTPDYFEVLKDVLLDTDLIPNIPEPIFENKECSSLYPCVEDDCELCQVMIDWEKHVDSNIKEINKNIVHSAFQIMFSNRRFMHDFNLELSNLIEEDIDYICENSPETLTKGKIKRNTYWPVWLKEALLYRDKGTCVLCRKSITGQYSISTDLEIDHIVPLNLFGTNDASNFQLLCKKCNTTKQGLSSASNAINVPFWNI</sequence>
<accession>A0AA90NWU2</accession>
<name>A0AA90NWU2_9BACI</name>
<dbReference type="InterPro" id="IPR002711">
    <property type="entry name" value="HNH"/>
</dbReference>
<dbReference type="AlphaFoldDB" id="A0AA90NWU2"/>
<evidence type="ECO:0000259" key="1">
    <source>
        <dbReference type="SMART" id="SM00507"/>
    </source>
</evidence>
<dbReference type="Pfam" id="PF01844">
    <property type="entry name" value="HNH"/>
    <property type="match status" value="1"/>
</dbReference>
<keyword evidence="2" id="KW-0540">Nuclease</keyword>
<dbReference type="InterPro" id="IPR003615">
    <property type="entry name" value="HNH_nuc"/>
</dbReference>
<dbReference type="Proteomes" id="UP001178277">
    <property type="component" value="Unassembled WGS sequence"/>
</dbReference>
<keyword evidence="2" id="KW-0255">Endonuclease</keyword>
<dbReference type="SMART" id="SM00507">
    <property type="entry name" value="HNHc"/>
    <property type="match status" value="1"/>
</dbReference>
<comment type="caution">
    <text evidence="2">The sequence shown here is derived from an EMBL/GenBank/DDBJ whole genome shotgun (WGS) entry which is preliminary data.</text>
</comment>
<dbReference type="EMBL" id="JAUUTP010000048">
    <property type="protein sequence ID" value="MDP1421690.1"/>
    <property type="molecule type" value="Genomic_DNA"/>
</dbReference>
<dbReference type="RefSeq" id="WP_305162690.1">
    <property type="nucleotide sequence ID" value="NZ_JAUUTP010000048.1"/>
</dbReference>
<dbReference type="GO" id="GO:0004519">
    <property type="term" value="F:endonuclease activity"/>
    <property type="evidence" value="ECO:0007669"/>
    <property type="project" value="UniProtKB-KW"/>
</dbReference>
<evidence type="ECO:0000313" key="2">
    <source>
        <dbReference type="EMBL" id="MDP1421690.1"/>
    </source>
</evidence>
<reference evidence="2" key="1">
    <citation type="submission" date="2023-07" db="EMBL/GenBank/DDBJ databases">
        <title>Murine gut Bacillus species.</title>
        <authorList>
            <person name="Gutman E."/>
            <person name="Hashuel R."/>
            <person name="Litvak Y."/>
        </authorList>
    </citation>
    <scope>NUCLEOTIDE SEQUENCE</scope>
    <source>
        <strain evidence="2">RU283</strain>
    </source>
</reference>
<dbReference type="GO" id="GO:0003676">
    <property type="term" value="F:nucleic acid binding"/>
    <property type="evidence" value="ECO:0007669"/>
    <property type="project" value="InterPro"/>
</dbReference>